<comment type="caution">
    <text evidence="1">The sequence shown here is derived from an EMBL/GenBank/DDBJ whole genome shotgun (WGS) entry which is preliminary data.</text>
</comment>
<dbReference type="Proteomes" id="UP000092600">
    <property type="component" value="Unassembled WGS sequence"/>
</dbReference>
<dbReference type="EMBL" id="LSRQ01002455">
    <property type="protein sequence ID" value="OAY74230.1"/>
    <property type="molecule type" value="Genomic_DNA"/>
</dbReference>
<evidence type="ECO:0008006" key="3">
    <source>
        <dbReference type="Google" id="ProtNLM"/>
    </source>
</evidence>
<name>A0A199VBQ1_ANACO</name>
<evidence type="ECO:0000313" key="2">
    <source>
        <dbReference type="Proteomes" id="UP000092600"/>
    </source>
</evidence>
<evidence type="ECO:0000313" key="1">
    <source>
        <dbReference type="EMBL" id="OAY74230.1"/>
    </source>
</evidence>
<accession>A0A199VBQ1</accession>
<dbReference type="STRING" id="4615.A0A199VBQ1"/>
<dbReference type="AlphaFoldDB" id="A0A199VBQ1"/>
<gene>
    <name evidence="1" type="ORF">ACMD2_08678</name>
</gene>
<organism evidence="1 2">
    <name type="scientific">Ananas comosus</name>
    <name type="common">Pineapple</name>
    <name type="synonym">Ananas ananas</name>
    <dbReference type="NCBI Taxonomy" id="4615"/>
    <lineage>
        <taxon>Eukaryota</taxon>
        <taxon>Viridiplantae</taxon>
        <taxon>Streptophyta</taxon>
        <taxon>Embryophyta</taxon>
        <taxon>Tracheophyta</taxon>
        <taxon>Spermatophyta</taxon>
        <taxon>Magnoliopsida</taxon>
        <taxon>Liliopsida</taxon>
        <taxon>Poales</taxon>
        <taxon>Bromeliaceae</taxon>
        <taxon>Bromelioideae</taxon>
        <taxon>Ananas</taxon>
    </lineage>
</organism>
<sequence>MGSLISDSQSAFLKGRNISDAFVTVRELFGWGSKQEMEGVGIKVDFEKAYDREMDQLGRIVLLVNGVPTNWIKMKRGLRQGDPLSPLLEQVSANTRMQTRYLTYQVFGRLGEESSAGSKAELMDGKRSYCGISFGEVVSVRLERSVCRSREEGVEQVNTCVVLPKEKTVEGGRSFRPSSFWGEGHRDTKGKDLHLQNRTRNGQRVLAEVYPQDLGADVHRMWDLWKGRRGSDNDLTGIIACWWVIWETRNGVIFCEGARADPIRVVLICRSVDL</sequence>
<protein>
    <recommendedName>
        <fullName evidence="3">Reverse transcriptase domain-containing protein</fullName>
    </recommendedName>
</protein>
<reference evidence="1 2" key="1">
    <citation type="journal article" date="2016" name="DNA Res.">
        <title>The draft genome of MD-2 pineapple using hybrid error correction of long reads.</title>
        <authorList>
            <person name="Redwan R.M."/>
            <person name="Saidin A."/>
            <person name="Kumar S.V."/>
        </authorList>
    </citation>
    <scope>NUCLEOTIDE SEQUENCE [LARGE SCALE GENOMIC DNA]</scope>
    <source>
        <strain evidence="2">cv. MD2</strain>
        <tissue evidence="1">Leaf</tissue>
    </source>
</reference>
<proteinExistence type="predicted"/>